<dbReference type="SUPFAM" id="SSF53383">
    <property type="entry name" value="PLP-dependent transferases"/>
    <property type="match status" value="1"/>
</dbReference>
<dbReference type="Gene3D" id="3.40.640.10">
    <property type="entry name" value="Type I PLP-dependent aspartate aminotransferase-like (Major domain)"/>
    <property type="match status" value="1"/>
</dbReference>
<evidence type="ECO:0000313" key="5">
    <source>
        <dbReference type="EMBL" id="MST82979.1"/>
    </source>
</evidence>
<protein>
    <recommendedName>
        <fullName evidence="3">Aminotransferase</fullName>
        <ecNumber evidence="3">2.6.1.-</ecNumber>
    </recommendedName>
</protein>
<evidence type="ECO:0000259" key="4">
    <source>
        <dbReference type="Pfam" id="PF00155"/>
    </source>
</evidence>
<comment type="similarity">
    <text evidence="3">Belongs to the class-I pyridoxal-phosphate-dependent aminotransferase family.</text>
</comment>
<proteinExistence type="inferred from homology"/>
<dbReference type="GO" id="GO:0008483">
    <property type="term" value="F:transaminase activity"/>
    <property type="evidence" value="ECO:0007669"/>
    <property type="project" value="UniProtKB-KW"/>
</dbReference>
<dbReference type="Gene3D" id="3.90.1150.10">
    <property type="entry name" value="Aspartate Aminotransferase, domain 1"/>
    <property type="match status" value="1"/>
</dbReference>
<dbReference type="PROSITE" id="PS00105">
    <property type="entry name" value="AA_TRANSFER_CLASS_1"/>
    <property type="match status" value="1"/>
</dbReference>
<dbReference type="PANTHER" id="PTHR42885">
    <property type="entry name" value="HISTIDINOL-PHOSPHATE AMINOTRANSFERASE-RELATED"/>
    <property type="match status" value="1"/>
</dbReference>
<comment type="caution">
    <text evidence="5">The sequence shown here is derived from an EMBL/GenBank/DDBJ whole genome shotgun (WGS) entry which is preliminary data.</text>
</comment>
<reference evidence="5 6" key="1">
    <citation type="submission" date="2019-08" db="EMBL/GenBank/DDBJ databases">
        <title>In-depth cultivation of the pig gut microbiome towards novel bacterial diversity and tailored functional studies.</title>
        <authorList>
            <person name="Wylensek D."/>
            <person name="Hitch T.C.A."/>
            <person name="Clavel T."/>
        </authorList>
    </citation>
    <scope>NUCLEOTIDE SEQUENCE [LARGE SCALE GENOMIC DNA]</scope>
    <source>
        <strain evidence="5 6">Oil+RF-744-WCA-WT-13</strain>
    </source>
</reference>
<dbReference type="PANTHER" id="PTHR42885:SF1">
    <property type="entry name" value="THREONINE-PHOSPHATE DECARBOXYLASE"/>
    <property type="match status" value="1"/>
</dbReference>
<dbReference type="InterPro" id="IPR015422">
    <property type="entry name" value="PyrdxlP-dep_Trfase_small"/>
</dbReference>
<dbReference type="RefSeq" id="WP_154458884.1">
    <property type="nucleotide sequence ID" value="NZ_VUMV01000011.1"/>
</dbReference>
<comment type="cofactor">
    <cofactor evidence="1 3">
        <name>pyridoxal 5'-phosphate</name>
        <dbReference type="ChEBI" id="CHEBI:597326"/>
    </cofactor>
</comment>
<keyword evidence="3 5" id="KW-0808">Transferase</keyword>
<dbReference type="CDD" id="cd00609">
    <property type="entry name" value="AAT_like"/>
    <property type="match status" value="1"/>
</dbReference>
<feature type="domain" description="Aminotransferase class I/classII large" evidence="4">
    <location>
        <begin position="29"/>
        <end position="363"/>
    </location>
</feature>
<dbReference type="Proteomes" id="UP000466864">
    <property type="component" value="Unassembled WGS sequence"/>
</dbReference>
<dbReference type="InterPro" id="IPR004838">
    <property type="entry name" value="NHTrfase_class1_PyrdxlP-BS"/>
</dbReference>
<gene>
    <name evidence="5" type="ORF">FYJ60_11785</name>
</gene>
<evidence type="ECO:0000313" key="6">
    <source>
        <dbReference type="Proteomes" id="UP000466864"/>
    </source>
</evidence>
<dbReference type="EC" id="2.6.1.-" evidence="3"/>
<keyword evidence="6" id="KW-1185">Reference proteome</keyword>
<keyword evidence="3 5" id="KW-0032">Aminotransferase</keyword>
<dbReference type="Pfam" id="PF00155">
    <property type="entry name" value="Aminotran_1_2"/>
    <property type="match status" value="1"/>
</dbReference>
<dbReference type="InterPro" id="IPR004839">
    <property type="entry name" value="Aminotransferase_I/II_large"/>
</dbReference>
<organism evidence="5 6">
    <name type="scientific">Bilifractor porci</name>
    <dbReference type="NCBI Taxonomy" id="2606636"/>
    <lineage>
        <taxon>Bacteria</taxon>
        <taxon>Bacillati</taxon>
        <taxon>Bacillota</taxon>
        <taxon>Clostridia</taxon>
        <taxon>Lachnospirales</taxon>
        <taxon>Lachnospiraceae</taxon>
        <taxon>Bilifractor</taxon>
    </lineage>
</organism>
<keyword evidence="2" id="KW-0663">Pyridoxal phosphate</keyword>
<dbReference type="InterPro" id="IPR015424">
    <property type="entry name" value="PyrdxlP-dep_Trfase"/>
</dbReference>
<sequence>MQLVLKHKDHFHGSDLEKIEEIYGIKKEKIVSFSANINPLGISGKLRRSLSEQLDAITTYPDREYKELRKCIAAYAGTQPENVVVGNGSTELISLVIQSEQPKKAMILGPSYSEYEREITLTGGHTLYYPLQESRDFQMDVSDFCSHLTDDLDLLILCNPNNPTSTSICRDDMRVILDACLQHGIFLMVDETYVEFTHPEAKISSVPLTGYYSNLAVLRGTSKFFAAPGLRLGYAITGNTDLIRSISARQNPWTISSLAEIAGRLMFTDQEYIDKTRELINTERERICRRLKEWPSVKVYDPTANFVLVKILREDTDADLLFDRCIRKGLMIRNCSTFPFLSSKFFRFCFMTPEENDRLLEELDSQLNRPES</sequence>
<evidence type="ECO:0000256" key="3">
    <source>
        <dbReference type="RuleBase" id="RU000481"/>
    </source>
</evidence>
<dbReference type="InterPro" id="IPR015421">
    <property type="entry name" value="PyrdxlP-dep_Trfase_major"/>
</dbReference>
<evidence type="ECO:0000256" key="1">
    <source>
        <dbReference type="ARBA" id="ARBA00001933"/>
    </source>
</evidence>
<dbReference type="GO" id="GO:0030170">
    <property type="term" value="F:pyridoxal phosphate binding"/>
    <property type="evidence" value="ECO:0007669"/>
    <property type="project" value="InterPro"/>
</dbReference>
<evidence type="ECO:0000256" key="2">
    <source>
        <dbReference type="ARBA" id="ARBA00022898"/>
    </source>
</evidence>
<dbReference type="AlphaFoldDB" id="A0A7X2P9Z1"/>
<dbReference type="EMBL" id="VUMV01000011">
    <property type="protein sequence ID" value="MST82979.1"/>
    <property type="molecule type" value="Genomic_DNA"/>
</dbReference>
<accession>A0A7X2P9Z1</accession>
<name>A0A7X2P9Z1_9FIRM</name>